<dbReference type="AlphaFoldDB" id="D7G4I0"/>
<keyword evidence="4" id="KW-1185">Reference proteome</keyword>
<dbReference type="GO" id="GO:0005886">
    <property type="term" value="C:plasma membrane"/>
    <property type="evidence" value="ECO:0007669"/>
    <property type="project" value="TreeGrafter"/>
</dbReference>
<dbReference type="Proteomes" id="UP000002630">
    <property type="component" value="Unassembled WGS sequence"/>
</dbReference>
<name>D7G4I0_ECTSI</name>
<proteinExistence type="predicted"/>
<feature type="region of interest" description="Disordered" evidence="1">
    <location>
        <begin position="335"/>
        <end position="363"/>
    </location>
</feature>
<reference evidence="3 4" key="1">
    <citation type="journal article" date="2010" name="Nature">
        <title>The Ectocarpus genome and the independent evolution of multicellularity in brown algae.</title>
        <authorList>
            <person name="Cock J.M."/>
            <person name="Sterck L."/>
            <person name="Rouze P."/>
            <person name="Scornet D."/>
            <person name="Allen A.E."/>
            <person name="Amoutzias G."/>
            <person name="Anthouard V."/>
            <person name="Artiguenave F."/>
            <person name="Aury J.M."/>
            <person name="Badger J.H."/>
            <person name="Beszteri B."/>
            <person name="Billiau K."/>
            <person name="Bonnet E."/>
            <person name="Bothwell J.H."/>
            <person name="Bowler C."/>
            <person name="Boyen C."/>
            <person name="Brownlee C."/>
            <person name="Carrano C.J."/>
            <person name="Charrier B."/>
            <person name="Cho G.Y."/>
            <person name="Coelho S.M."/>
            <person name="Collen J."/>
            <person name="Corre E."/>
            <person name="Da Silva C."/>
            <person name="Delage L."/>
            <person name="Delaroque N."/>
            <person name="Dittami S.M."/>
            <person name="Doulbeau S."/>
            <person name="Elias M."/>
            <person name="Farnham G."/>
            <person name="Gachon C.M."/>
            <person name="Gschloessl B."/>
            <person name="Heesch S."/>
            <person name="Jabbari K."/>
            <person name="Jubin C."/>
            <person name="Kawai H."/>
            <person name="Kimura K."/>
            <person name="Kloareg B."/>
            <person name="Kupper F.C."/>
            <person name="Lang D."/>
            <person name="Le Bail A."/>
            <person name="Leblanc C."/>
            <person name="Lerouge P."/>
            <person name="Lohr M."/>
            <person name="Lopez P.J."/>
            <person name="Martens C."/>
            <person name="Maumus F."/>
            <person name="Michel G."/>
            <person name="Miranda-Saavedra D."/>
            <person name="Morales J."/>
            <person name="Moreau H."/>
            <person name="Motomura T."/>
            <person name="Nagasato C."/>
            <person name="Napoli C.A."/>
            <person name="Nelson D.R."/>
            <person name="Nyvall-Collen P."/>
            <person name="Peters A.F."/>
            <person name="Pommier C."/>
            <person name="Potin P."/>
            <person name="Poulain J."/>
            <person name="Quesneville H."/>
            <person name="Read B."/>
            <person name="Rensing S.A."/>
            <person name="Ritter A."/>
            <person name="Rousvoal S."/>
            <person name="Samanta M."/>
            <person name="Samson G."/>
            <person name="Schroeder D.C."/>
            <person name="Segurens B."/>
            <person name="Strittmatter M."/>
            <person name="Tonon T."/>
            <person name="Tregear J.W."/>
            <person name="Valentin K."/>
            <person name="von Dassow P."/>
            <person name="Yamagishi T."/>
            <person name="Van de Peer Y."/>
            <person name="Wincker P."/>
        </authorList>
    </citation>
    <scope>NUCLEOTIDE SEQUENCE [LARGE SCALE GENOMIC DNA]</scope>
    <source>
        <strain evidence="4">Ec32 / CCAP1310/4</strain>
    </source>
</reference>
<feature type="domain" description="Senescence" evidence="2">
    <location>
        <begin position="160"/>
        <end position="333"/>
    </location>
</feature>
<gene>
    <name evidence="3" type="ORF">Esi_0057_0050</name>
</gene>
<protein>
    <recommendedName>
        <fullName evidence="2">Senescence domain-containing protein</fullName>
    </recommendedName>
</protein>
<dbReference type="PANTHER" id="PTHR21068:SF43">
    <property type="entry name" value="SPARTIN"/>
    <property type="match status" value="1"/>
</dbReference>
<feature type="compositionally biased region" description="Low complexity" evidence="1">
    <location>
        <begin position="335"/>
        <end position="346"/>
    </location>
</feature>
<evidence type="ECO:0000259" key="2">
    <source>
        <dbReference type="Pfam" id="PF06911"/>
    </source>
</evidence>
<dbReference type="Pfam" id="PF06911">
    <property type="entry name" value="Senescence"/>
    <property type="match status" value="1"/>
</dbReference>
<dbReference type="InterPro" id="IPR045036">
    <property type="entry name" value="Spartin-like"/>
</dbReference>
<organism evidence="3 4">
    <name type="scientific">Ectocarpus siliculosus</name>
    <name type="common">Brown alga</name>
    <name type="synonym">Conferva siliculosa</name>
    <dbReference type="NCBI Taxonomy" id="2880"/>
    <lineage>
        <taxon>Eukaryota</taxon>
        <taxon>Sar</taxon>
        <taxon>Stramenopiles</taxon>
        <taxon>Ochrophyta</taxon>
        <taxon>PX clade</taxon>
        <taxon>Phaeophyceae</taxon>
        <taxon>Ectocarpales</taxon>
        <taxon>Ectocarpaceae</taxon>
        <taxon>Ectocarpus</taxon>
    </lineage>
</organism>
<sequence length="363" mass="36604">MTSKLPPPPEKQPPLGDLPAGVPYEAILTAVGTLAEQSPSAGGGVSATGAVNVIQGRVDENPEAGFFGFLSVENLNVPLVSTSRSSRVGPGVYRVCIPGKEFLLTLDQRTEPPIVEGMENVLRWFTAFEGDEMPRGVTPAGVKATGVKGVIESAGVAGAAMIMRVGEALNASIKERTEAKLAAQADQPAKKVKLGGAVTATTLTGARKVVGAGAGVAAAVIDKVSTVAGNAVANSSIVANSRGAPAGSTRREAHDMLVTGAVALGRVWEAADGQGKLLLESTGDGMGRIAGAKYGSEAEHAARSAGQIGLDGWRIFRFPTKLGVTTLVKGAVKGATAAGSQSSSTSNVGGYVAQPAPPNPSSS</sequence>
<accession>D7G4I0</accession>
<dbReference type="EMBL" id="FN649760">
    <property type="protein sequence ID" value="CBJ48883.1"/>
    <property type="molecule type" value="Genomic_DNA"/>
</dbReference>
<dbReference type="InterPro" id="IPR009686">
    <property type="entry name" value="Senescence/spartin_C"/>
</dbReference>
<dbReference type="InParanoid" id="D7G4I0"/>
<dbReference type="OrthoDB" id="10325742at2759"/>
<evidence type="ECO:0000313" key="3">
    <source>
        <dbReference type="EMBL" id="CBJ48883.1"/>
    </source>
</evidence>
<evidence type="ECO:0000313" key="4">
    <source>
        <dbReference type="Proteomes" id="UP000002630"/>
    </source>
</evidence>
<dbReference type="PANTHER" id="PTHR21068">
    <property type="entry name" value="SPARTIN"/>
    <property type="match status" value="1"/>
</dbReference>
<evidence type="ECO:0000256" key="1">
    <source>
        <dbReference type="SAM" id="MobiDB-lite"/>
    </source>
</evidence>